<feature type="binding site" evidence="6">
    <location>
        <begin position="33"/>
        <end position="35"/>
    </location>
    <ligand>
        <name>ATP</name>
        <dbReference type="ChEBI" id="CHEBI:30616"/>
    </ligand>
</feature>
<accession>A0A134CDD7</accession>
<dbReference type="InterPro" id="IPR043129">
    <property type="entry name" value="ATPase_NBD"/>
</dbReference>
<dbReference type="InterPro" id="IPR004753">
    <property type="entry name" value="MreB"/>
</dbReference>
<dbReference type="Proteomes" id="UP000070160">
    <property type="component" value="Unassembled WGS sequence"/>
</dbReference>
<evidence type="ECO:0000256" key="1">
    <source>
        <dbReference type="ARBA" id="ARBA00022490"/>
    </source>
</evidence>
<keyword evidence="8" id="KW-1185">Reference proteome</keyword>
<comment type="similarity">
    <text evidence="5 6">Belongs to the FtsA/MreB family.</text>
</comment>
<dbReference type="GO" id="GO:0005737">
    <property type="term" value="C:cytoplasm"/>
    <property type="evidence" value="ECO:0007669"/>
    <property type="project" value="UniProtKB-SubCell"/>
</dbReference>
<dbReference type="PANTHER" id="PTHR42749:SF1">
    <property type="entry name" value="CELL SHAPE-DETERMINING PROTEIN MREB"/>
    <property type="match status" value="1"/>
</dbReference>
<proteinExistence type="inferred from homology"/>
<dbReference type="Gene3D" id="3.30.420.40">
    <property type="match status" value="2"/>
</dbReference>
<keyword evidence="2 6" id="KW-0547">Nucleotide-binding</keyword>
<dbReference type="PRINTS" id="PR01652">
    <property type="entry name" value="SHAPEPROTEIN"/>
</dbReference>
<organism evidence="7 8">
    <name type="scientific">Megasphaera hutchinsoni</name>
    <dbReference type="NCBI Taxonomy" id="1588748"/>
    <lineage>
        <taxon>Bacteria</taxon>
        <taxon>Bacillati</taxon>
        <taxon>Bacillota</taxon>
        <taxon>Negativicutes</taxon>
        <taxon>Veillonellales</taxon>
        <taxon>Veillonellaceae</taxon>
        <taxon>Megasphaera</taxon>
    </lineage>
</organism>
<feature type="binding site" evidence="6">
    <location>
        <begin position="177"/>
        <end position="179"/>
    </location>
    <ligand>
        <name>ATP</name>
        <dbReference type="ChEBI" id="CHEBI:30616"/>
    </ligand>
</feature>
<name>A0A134CDD7_9FIRM</name>
<dbReference type="GO" id="GO:0000902">
    <property type="term" value="P:cell morphogenesis"/>
    <property type="evidence" value="ECO:0007669"/>
    <property type="project" value="InterPro"/>
</dbReference>
<evidence type="ECO:0000256" key="2">
    <source>
        <dbReference type="ARBA" id="ARBA00022741"/>
    </source>
</evidence>
<comment type="caution">
    <text evidence="6">Lacks conserved residue(s) required for the propagation of feature annotation.</text>
</comment>
<dbReference type="AlphaFoldDB" id="A0A134CDD7"/>
<keyword evidence="3 6" id="KW-0067">ATP-binding</keyword>
<feature type="binding site" evidence="6">
    <location>
        <begin position="225"/>
        <end position="228"/>
    </location>
    <ligand>
        <name>ATP</name>
        <dbReference type="ChEBI" id="CHEBI:30616"/>
    </ligand>
</feature>
<evidence type="ECO:0000256" key="3">
    <source>
        <dbReference type="ARBA" id="ARBA00022840"/>
    </source>
</evidence>
<dbReference type="HAMAP" id="MF_02207">
    <property type="entry name" value="MreB"/>
    <property type="match status" value="1"/>
</dbReference>
<protein>
    <recommendedName>
        <fullName evidence="6">Cell shape-determining protein MreB</fullName>
    </recommendedName>
</protein>
<dbReference type="GO" id="GO:0005524">
    <property type="term" value="F:ATP binding"/>
    <property type="evidence" value="ECO:0007669"/>
    <property type="project" value="UniProtKB-KW"/>
</dbReference>
<dbReference type="GO" id="GO:0008360">
    <property type="term" value="P:regulation of cell shape"/>
    <property type="evidence" value="ECO:0007669"/>
    <property type="project" value="UniProtKB-UniRule"/>
</dbReference>
<dbReference type="CDD" id="cd10225">
    <property type="entry name" value="ASKHA_NBD_MreB-like"/>
    <property type="match status" value="1"/>
</dbReference>
<evidence type="ECO:0000256" key="6">
    <source>
        <dbReference type="HAMAP-Rule" id="MF_02207"/>
    </source>
</evidence>
<dbReference type="STRING" id="1588748.HMPREF3182_01520"/>
<dbReference type="Pfam" id="PF06723">
    <property type="entry name" value="MreB_Mbl"/>
    <property type="match status" value="1"/>
</dbReference>
<dbReference type="NCBIfam" id="TIGR00904">
    <property type="entry name" value="mreB"/>
    <property type="match status" value="1"/>
</dbReference>
<gene>
    <name evidence="6" type="primary">mreB</name>
    <name evidence="7" type="ORF">HMPREF3182_01520</name>
</gene>
<comment type="subunit">
    <text evidence="6">Forms polymers.</text>
</comment>
<comment type="caution">
    <text evidence="7">The sequence shown here is derived from an EMBL/GenBank/DDBJ whole genome shotgun (WGS) entry which is preliminary data.</text>
</comment>
<evidence type="ECO:0000313" key="8">
    <source>
        <dbReference type="Proteomes" id="UP000070160"/>
    </source>
</evidence>
<keyword evidence="4 6" id="KW-0133">Cell shape</keyword>
<comment type="function">
    <text evidence="6">Forms membrane-associated dynamic filaments that are essential for cell shape determination. Acts by regulating cell wall synthesis and cell elongation, and thus cell shape. A feedback loop between cell geometry and MreB localization may maintain elongated cell shape by targeting cell wall growth to regions of negative cell wall curvature.</text>
</comment>
<keyword evidence="1 6" id="KW-0963">Cytoplasm</keyword>
<reference evidence="8" key="1">
    <citation type="submission" date="2016-01" db="EMBL/GenBank/DDBJ databases">
        <authorList>
            <person name="Mitreva M."/>
            <person name="Pepin K.H."/>
            <person name="Mihindukulasuriya K.A."/>
            <person name="Fulton R."/>
            <person name="Fronick C."/>
            <person name="O'Laughlin M."/>
            <person name="Miner T."/>
            <person name="Herter B."/>
            <person name="Rosa B.A."/>
            <person name="Cordes M."/>
            <person name="Tomlinson C."/>
            <person name="Wollam A."/>
            <person name="Palsikar V.B."/>
            <person name="Mardis E.R."/>
            <person name="Wilson R.K."/>
        </authorList>
    </citation>
    <scope>NUCLEOTIDE SEQUENCE [LARGE SCALE GENOMIC DNA]</scope>
    <source>
        <strain evidence="8">KA00182</strain>
    </source>
</reference>
<dbReference type="EMBL" id="LSDT01000050">
    <property type="protein sequence ID" value="KXB90206.1"/>
    <property type="molecule type" value="Genomic_DNA"/>
</dbReference>
<sequence>MRWKKHNKGQALLNISFWHRSWWKQDIAIDLGTANIMVYVKRRGIVVEEPAVIAVDTLLHRVVAIGKEAYDMLGRTPRNISAYYPLQKGAIVDYDATAYMITYFIQKAIGRPWLFKPNVIISVPASVTNVERRAVIEACMQAGTGKIVVMEETLAAAIGAGLDGTNSNGFMVVNIGGGTTNVAILSASGIVFSESLRMGGQAFDEAICQYLEKKKNIIIGRQTAELLKIHIGTVLKEKQQDHVVVRGRSGETGLPVQVDVDSQEIRSALQEHVEAIIKMIVEVLEKAPPELASDIMDHGIVLAGGGMLLHGLERLISDRTGIAAYCCDDPLRCVIQGAGKTLYKMQRLKDSFSEG</sequence>
<evidence type="ECO:0000256" key="5">
    <source>
        <dbReference type="ARBA" id="ARBA00023458"/>
    </source>
</evidence>
<dbReference type="PATRIC" id="fig|1588748.3.peg.1472"/>
<dbReference type="SUPFAM" id="SSF53067">
    <property type="entry name" value="Actin-like ATPase domain"/>
    <property type="match status" value="2"/>
</dbReference>
<evidence type="ECO:0000256" key="4">
    <source>
        <dbReference type="ARBA" id="ARBA00022960"/>
    </source>
</evidence>
<dbReference type="PANTHER" id="PTHR42749">
    <property type="entry name" value="CELL SHAPE-DETERMINING PROTEIN MREB"/>
    <property type="match status" value="1"/>
</dbReference>
<dbReference type="InterPro" id="IPR056546">
    <property type="entry name" value="MreB_MamK-like"/>
</dbReference>
<comment type="subcellular location">
    <subcellularLocation>
        <location evidence="6">Cytoplasm</location>
    </subcellularLocation>
    <text evidence="6">Membrane-associated.</text>
</comment>
<evidence type="ECO:0000313" key="7">
    <source>
        <dbReference type="EMBL" id="KXB90206.1"/>
    </source>
</evidence>
<dbReference type="NCBIfam" id="NF010539">
    <property type="entry name" value="PRK13927.1"/>
    <property type="match status" value="1"/>
</dbReference>